<evidence type="ECO:0000256" key="6">
    <source>
        <dbReference type="PIRSR" id="PIRSR600821-50"/>
    </source>
</evidence>
<evidence type="ECO:0000313" key="9">
    <source>
        <dbReference type="EMBL" id="HGV55512.1"/>
    </source>
</evidence>
<feature type="active site" description="Proton acceptor; specific for L-alanine" evidence="5">
    <location>
        <position position="272"/>
    </location>
</feature>
<accession>A0A832GPC6</accession>
<dbReference type="EC" id="5.1.1.1" evidence="5"/>
<dbReference type="InterPro" id="IPR011079">
    <property type="entry name" value="Ala_racemase_C"/>
</dbReference>
<dbReference type="GO" id="GO:0005829">
    <property type="term" value="C:cytosol"/>
    <property type="evidence" value="ECO:0007669"/>
    <property type="project" value="TreeGrafter"/>
</dbReference>
<comment type="similarity">
    <text evidence="5">Belongs to the alanine racemase family.</text>
</comment>
<keyword evidence="4 5" id="KW-0413">Isomerase</keyword>
<comment type="catalytic activity">
    <reaction evidence="1 5">
        <text>L-alanine = D-alanine</text>
        <dbReference type="Rhea" id="RHEA:20249"/>
        <dbReference type="ChEBI" id="CHEBI:57416"/>
        <dbReference type="ChEBI" id="CHEBI:57972"/>
        <dbReference type="EC" id="5.1.1.1"/>
    </reaction>
</comment>
<dbReference type="AlphaFoldDB" id="A0A832GPC6"/>
<dbReference type="FunFam" id="3.20.20.10:FF:000002">
    <property type="entry name" value="Alanine racemase"/>
    <property type="match status" value="1"/>
</dbReference>
<comment type="function">
    <text evidence="5">Catalyzes the interconversion of L-alanine and D-alanine. May also act on other amino acids.</text>
</comment>
<reference evidence="9" key="1">
    <citation type="journal article" date="2020" name="mSystems">
        <title>Genome- and Community-Level Interaction Insights into Carbon Utilization and Element Cycling Functions of Hydrothermarchaeota in Hydrothermal Sediment.</title>
        <authorList>
            <person name="Zhou Z."/>
            <person name="Liu Y."/>
            <person name="Xu W."/>
            <person name="Pan J."/>
            <person name="Luo Z.H."/>
            <person name="Li M."/>
        </authorList>
    </citation>
    <scope>NUCLEOTIDE SEQUENCE [LARGE SCALE GENOMIC DNA]</scope>
    <source>
        <strain evidence="9">SpSt-605</strain>
    </source>
</reference>
<feature type="domain" description="Alanine racemase C-terminal" evidence="8">
    <location>
        <begin position="251"/>
        <end position="378"/>
    </location>
</feature>
<dbReference type="NCBIfam" id="TIGR00492">
    <property type="entry name" value="alr"/>
    <property type="match status" value="1"/>
</dbReference>
<comment type="pathway">
    <text evidence="5">Amino-acid biosynthesis; D-alanine biosynthesis; D-alanine from L-alanine: step 1/1.</text>
</comment>
<dbReference type="EMBL" id="DSZU01000094">
    <property type="protein sequence ID" value="HGV55512.1"/>
    <property type="molecule type" value="Genomic_DNA"/>
</dbReference>
<evidence type="ECO:0000256" key="4">
    <source>
        <dbReference type="ARBA" id="ARBA00023235"/>
    </source>
</evidence>
<keyword evidence="3 5" id="KW-0663">Pyridoxal phosphate</keyword>
<evidence type="ECO:0000256" key="7">
    <source>
        <dbReference type="PIRSR" id="PIRSR600821-52"/>
    </source>
</evidence>
<feature type="binding site" evidence="5 7">
    <location>
        <position position="320"/>
    </location>
    <ligand>
        <name>substrate</name>
    </ligand>
</feature>
<proteinExistence type="inferred from homology"/>
<gene>
    <name evidence="9" type="primary">alr</name>
    <name evidence="9" type="ORF">ENT73_05445</name>
</gene>
<dbReference type="InterPro" id="IPR001608">
    <property type="entry name" value="Ala_racemase_N"/>
</dbReference>
<dbReference type="Pfam" id="PF01168">
    <property type="entry name" value="Ala_racemase_N"/>
    <property type="match status" value="1"/>
</dbReference>
<dbReference type="GO" id="GO:0030632">
    <property type="term" value="P:D-alanine biosynthetic process"/>
    <property type="evidence" value="ECO:0007669"/>
    <property type="project" value="UniProtKB-UniRule"/>
</dbReference>
<dbReference type="SUPFAM" id="SSF51419">
    <property type="entry name" value="PLP-binding barrel"/>
    <property type="match status" value="1"/>
</dbReference>
<feature type="binding site" evidence="5 7">
    <location>
        <position position="143"/>
    </location>
    <ligand>
        <name>substrate</name>
    </ligand>
</feature>
<evidence type="ECO:0000256" key="1">
    <source>
        <dbReference type="ARBA" id="ARBA00000316"/>
    </source>
</evidence>
<evidence type="ECO:0000259" key="8">
    <source>
        <dbReference type="SMART" id="SM01005"/>
    </source>
</evidence>
<protein>
    <recommendedName>
        <fullName evidence="5">Alanine racemase</fullName>
        <ecNumber evidence="5">5.1.1.1</ecNumber>
    </recommendedName>
</protein>
<dbReference type="SUPFAM" id="SSF50621">
    <property type="entry name" value="Alanine racemase C-terminal domain-like"/>
    <property type="match status" value="1"/>
</dbReference>
<dbReference type="Gene3D" id="2.40.37.10">
    <property type="entry name" value="Lyase, Ornithine Decarboxylase, Chain A, domain 1"/>
    <property type="match status" value="1"/>
</dbReference>
<dbReference type="GO" id="GO:0008784">
    <property type="term" value="F:alanine racemase activity"/>
    <property type="evidence" value="ECO:0007669"/>
    <property type="project" value="UniProtKB-UniRule"/>
</dbReference>
<dbReference type="InterPro" id="IPR000821">
    <property type="entry name" value="Ala_racemase"/>
</dbReference>
<dbReference type="InterPro" id="IPR029066">
    <property type="entry name" value="PLP-binding_barrel"/>
</dbReference>
<dbReference type="HAMAP" id="MF_01201">
    <property type="entry name" value="Ala_racemase"/>
    <property type="match status" value="1"/>
</dbReference>
<dbReference type="InterPro" id="IPR009006">
    <property type="entry name" value="Ala_racemase/Decarboxylase_C"/>
</dbReference>
<dbReference type="GO" id="GO:0030170">
    <property type="term" value="F:pyridoxal phosphate binding"/>
    <property type="evidence" value="ECO:0007669"/>
    <property type="project" value="UniProtKB-UniRule"/>
</dbReference>
<feature type="modified residue" description="N6-(pyridoxal phosphate)lysine" evidence="5 6">
    <location>
        <position position="45"/>
    </location>
</feature>
<dbReference type="PANTHER" id="PTHR30511">
    <property type="entry name" value="ALANINE RACEMASE"/>
    <property type="match status" value="1"/>
</dbReference>
<comment type="cofactor">
    <cofactor evidence="2 5 6">
        <name>pyridoxal 5'-phosphate</name>
        <dbReference type="ChEBI" id="CHEBI:597326"/>
    </cofactor>
</comment>
<dbReference type="Pfam" id="PF00842">
    <property type="entry name" value="Ala_racemase_C"/>
    <property type="match status" value="1"/>
</dbReference>
<dbReference type="CDD" id="cd00430">
    <property type="entry name" value="PLPDE_III_AR"/>
    <property type="match status" value="1"/>
</dbReference>
<feature type="active site" description="Proton acceptor; specific for D-alanine" evidence="5">
    <location>
        <position position="45"/>
    </location>
</feature>
<dbReference type="Gene3D" id="3.20.20.10">
    <property type="entry name" value="Alanine racemase"/>
    <property type="match status" value="1"/>
</dbReference>
<organism evidence="9">
    <name type="scientific">Caldimicrobium thiodismutans</name>
    <dbReference type="NCBI Taxonomy" id="1653476"/>
    <lineage>
        <taxon>Bacteria</taxon>
        <taxon>Pseudomonadati</taxon>
        <taxon>Thermodesulfobacteriota</taxon>
        <taxon>Thermodesulfobacteria</taxon>
        <taxon>Thermodesulfobacteriales</taxon>
        <taxon>Thermodesulfobacteriaceae</taxon>
        <taxon>Caldimicrobium</taxon>
    </lineage>
</organism>
<dbReference type="UniPathway" id="UPA00042">
    <property type="reaction ID" value="UER00497"/>
</dbReference>
<comment type="caution">
    <text evidence="9">The sequence shown here is derived from an EMBL/GenBank/DDBJ whole genome shotgun (WGS) entry which is preliminary data.</text>
</comment>
<dbReference type="SMART" id="SM01005">
    <property type="entry name" value="Ala_racemase_C"/>
    <property type="match status" value="1"/>
</dbReference>
<evidence type="ECO:0000256" key="5">
    <source>
        <dbReference type="HAMAP-Rule" id="MF_01201"/>
    </source>
</evidence>
<sequence>MSLLGRAITIYWPKTLEINLNNLKANLRALKTLVPDGTEILPVIKNDAYGHGLLEVAKALAEEKVYGFGISELYEGKLLRRAGFIHPLILLSGFEKDWLPEIKALRIIPTVTSPISLEWLIDFSLKKALTVEFHLKVDTGMHRFGVTLEELPWIIERLKENPQLHLIGLMTHLACAENPESTLFQEQLKNFTEAEALLKREGFIPKFKHFCNSAALIFYSGSKGNLVRPGICLYGAYPTNRARAYVKLKPVMTLKSRIVEIKRLKPGEMAGYGPTFTAKRETLLGLVPLGYGDGYPRTLSNKGFAVVRGKRVPIVGTISMKALYLDLTDIENPERGEEVILLGGEREEVPADELAQLADTISYELFCQLGRGIPRRYL</sequence>
<evidence type="ECO:0000256" key="2">
    <source>
        <dbReference type="ARBA" id="ARBA00001933"/>
    </source>
</evidence>
<evidence type="ECO:0000256" key="3">
    <source>
        <dbReference type="ARBA" id="ARBA00022898"/>
    </source>
</evidence>
<name>A0A832GPC6_9BACT</name>
<dbReference type="PANTHER" id="PTHR30511:SF0">
    <property type="entry name" value="ALANINE RACEMASE, CATABOLIC-RELATED"/>
    <property type="match status" value="1"/>
</dbReference>
<dbReference type="PRINTS" id="PR00992">
    <property type="entry name" value="ALARACEMASE"/>
</dbReference>